<evidence type="ECO:0000313" key="3">
    <source>
        <dbReference type="Proteomes" id="UP000532440"/>
    </source>
</evidence>
<reference evidence="2 3" key="1">
    <citation type="submission" date="2020-08" db="EMBL/GenBank/DDBJ databases">
        <title>Genomic Encyclopedia of Type Strains, Phase IV (KMG-IV): sequencing the most valuable type-strain genomes for metagenomic binning, comparative biology and taxonomic classification.</title>
        <authorList>
            <person name="Goeker M."/>
        </authorList>
    </citation>
    <scope>NUCLEOTIDE SEQUENCE [LARGE SCALE GENOMIC DNA]</scope>
    <source>
        <strain evidence="2 3">DSM 29781</strain>
    </source>
</reference>
<comment type="caution">
    <text evidence="2">The sequence shown here is derived from an EMBL/GenBank/DDBJ whole genome shotgun (WGS) entry which is preliminary data.</text>
</comment>
<keyword evidence="3" id="KW-1185">Reference proteome</keyword>
<organism evidence="2 3">
    <name type="scientific">Quisquiliibacterium transsilvanicum</name>
    <dbReference type="NCBI Taxonomy" id="1549638"/>
    <lineage>
        <taxon>Bacteria</taxon>
        <taxon>Pseudomonadati</taxon>
        <taxon>Pseudomonadota</taxon>
        <taxon>Betaproteobacteria</taxon>
        <taxon>Burkholderiales</taxon>
        <taxon>Burkholderiaceae</taxon>
        <taxon>Quisquiliibacterium</taxon>
    </lineage>
</organism>
<dbReference type="EMBL" id="JACHGB010000002">
    <property type="protein sequence ID" value="MBB5270865.1"/>
    <property type="molecule type" value="Genomic_DNA"/>
</dbReference>
<name>A0A7W8M841_9BURK</name>
<dbReference type="Gene3D" id="3.30.2310.20">
    <property type="entry name" value="RelE-like"/>
    <property type="match status" value="1"/>
</dbReference>
<dbReference type="RefSeq" id="WP_183964636.1">
    <property type="nucleotide sequence ID" value="NZ_BAABEW010000010.1"/>
</dbReference>
<gene>
    <name evidence="2" type="ORF">HNQ70_000869</name>
</gene>
<evidence type="ECO:0000313" key="2">
    <source>
        <dbReference type="EMBL" id="MBB5270865.1"/>
    </source>
</evidence>
<sequence length="122" mass="13720">MSGYRLSAAAQDDLLGLLAWTEAHHGTDARKRYQALIVIALRDIASRPDRVGSVQRPELGQGVRSWHLRMSRDRVAASTGIVRRPRHFLVYRSEPGQVLVGRVLHDSMELARHLNASTWKDG</sequence>
<dbReference type="InterPro" id="IPR035093">
    <property type="entry name" value="RelE/ParE_toxin_dom_sf"/>
</dbReference>
<dbReference type="Pfam" id="PF05016">
    <property type="entry name" value="ParE_toxin"/>
    <property type="match status" value="1"/>
</dbReference>
<accession>A0A7W8M841</accession>
<evidence type="ECO:0000256" key="1">
    <source>
        <dbReference type="ARBA" id="ARBA00022649"/>
    </source>
</evidence>
<keyword evidence="1" id="KW-1277">Toxin-antitoxin system</keyword>
<proteinExistence type="predicted"/>
<dbReference type="AlphaFoldDB" id="A0A7W8M841"/>
<dbReference type="InterPro" id="IPR007712">
    <property type="entry name" value="RelE/ParE_toxin"/>
</dbReference>
<protein>
    <submittedName>
        <fullName evidence="2">Toxin ParE1/3/4</fullName>
    </submittedName>
</protein>
<dbReference type="Proteomes" id="UP000532440">
    <property type="component" value="Unassembled WGS sequence"/>
</dbReference>